<gene>
    <name evidence="4" type="ORF">KUV50_05290</name>
</gene>
<evidence type="ECO:0000313" key="4">
    <source>
        <dbReference type="EMBL" id="MBY5957539.1"/>
    </source>
</evidence>
<accession>A0A953LCA3</accession>
<dbReference type="AlphaFoldDB" id="A0A953LCA3"/>
<comment type="subcellular location">
    <subcellularLocation>
        <location evidence="1">Cell outer membrane</location>
    </subcellularLocation>
</comment>
<dbReference type="SUPFAM" id="SSF56935">
    <property type="entry name" value="Porins"/>
    <property type="match status" value="1"/>
</dbReference>
<sequence>MLECIAYRLALILAYSIVFYTSLSFVRAQNIQIRVTDEKDKEVLSAALAQNQRTGQYGLADEQGLIHIHGLSGDSVEVHCLGYKDTTIIIEKKVSSYKASLNPMVLAPLIVSESLHKKAAQGLQSTPMKFLTSVPGLTGESDILKSLWFLPGVSGGKEGYAHLFVRGGQQDQNLILYDGATLFNINHLGGFISLFHTEIIQNVDFYKSYWPSAYGGRLSSVLNVSTRNGNKDHFEGEVDIGLLTAKTSISGPLSTNGQTSFSVGARTTFIDLIFLPRRIRIANHKTHGNIPGYTFYDLNAKIDHQINENQGLSWSLYHGSDIQLGHSYEFVNKAPNESIKKYGLRNWTSSLNYYWIRNVQHSFQFHMSYSDHSNYLKGTNEYADTDFQQNIISTIHTARASNNDIYSVKARASGRYYGTGNMKFRYGLEAEHIGYQFRFDRTEQIQSQWTETEDSFTGRIKQDPSFTFATFFDSEIQLVPSLILKGGLRLSNFSSENFNQWLPEPKGMLTWNLSPRSSLNASFNHQAQPVHLIAYNLEGFFIENFLTSDQNIRPSTSDQWSLGYFRTFDEGIDNFSVETFYKKQDNILKYFLPQSDIQNILKFQDHLHSNGETKSYGLEMMVQKTSDPFHGSLSYTWSQTKSTFPTLNQGKSFPSDFDYRHLINTLFIYHMKHDLQLSFQWTYQTGRPITWSNEEVRSNPLTGTSYEALPGINNERLPAYHRMDIGLKKERLSDQNNKRRWFGINVYNAYFQKNPYALVRQRGQWKIRSVFPLIPSINFGFEL</sequence>
<reference evidence="4" key="1">
    <citation type="submission" date="2021-06" db="EMBL/GenBank/DDBJ databases">
        <title>44 bacteria genomes isolated from Dapeng, Shenzhen.</title>
        <authorList>
            <person name="Zheng W."/>
            <person name="Yu S."/>
            <person name="Huang Y."/>
        </authorList>
    </citation>
    <scope>NUCLEOTIDE SEQUENCE</scope>
    <source>
        <strain evidence="4">DP5N28-2</strain>
    </source>
</reference>
<dbReference type="InterPro" id="IPR036942">
    <property type="entry name" value="Beta-barrel_TonB_sf"/>
</dbReference>
<dbReference type="Gene3D" id="2.40.170.20">
    <property type="entry name" value="TonB-dependent receptor, beta-barrel domain"/>
    <property type="match status" value="1"/>
</dbReference>
<dbReference type="RefSeq" id="WP_222579058.1">
    <property type="nucleotide sequence ID" value="NZ_JAHVHU010000005.1"/>
</dbReference>
<evidence type="ECO:0000313" key="5">
    <source>
        <dbReference type="Proteomes" id="UP000753961"/>
    </source>
</evidence>
<proteinExistence type="predicted"/>
<keyword evidence="3" id="KW-0998">Cell outer membrane</keyword>
<comment type="caution">
    <text evidence="4">The sequence shown here is derived from an EMBL/GenBank/DDBJ whole genome shotgun (WGS) entry which is preliminary data.</text>
</comment>
<evidence type="ECO:0000256" key="3">
    <source>
        <dbReference type="ARBA" id="ARBA00023237"/>
    </source>
</evidence>
<dbReference type="GO" id="GO:0009279">
    <property type="term" value="C:cell outer membrane"/>
    <property type="evidence" value="ECO:0007669"/>
    <property type="project" value="UniProtKB-SubCell"/>
</dbReference>
<keyword evidence="2" id="KW-0472">Membrane</keyword>
<evidence type="ECO:0000256" key="1">
    <source>
        <dbReference type="ARBA" id="ARBA00004442"/>
    </source>
</evidence>
<keyword evidence="5" id="KW-1185">Reference proteome</keyword>
<dbReference type="Proteomes" id="UP000753961">
    <property type="component" value="Unassembled WGS sequence"/>
</dbReference>
<name>A0A953LCA3_9BACT</name>
<organism evidence="4 5">
    <name type="scientific">Membranihabitans marinus</name>
    <dbReference type="NCBI Taxonomy" id="1227546"/>
    <lineage>
        <taxon>Bacteria</taxon>
        <taxon>Pseudomonadati</taxon>
        <taxon>Bacteroidota</taxon>
        <taxon>Saprospiria</taxon>
        <taxon>Saprospirales</taxon>
        <taxon>Saprospiraceae</taxon>
        <taxon>Membranihabitans</taxon>
    </lineage>
</organism>
<protein>
    <submittedName>
        <fullName evidence="4">TonB-dependent receptor plug domain-containing protein</fullName>
    </submittedName>
</protein>
<evidence type="ECO:0000256" key="2">
    <source>
        <dbReference type="ARBA" id="ARBA00023136"/>
    </source>
</evidence>
<dbReference type="EMBL" id="JAHVHU010000005">
    <property type="protein sequence ID" value="MBY5957539.1"/>
    <property type="molecule type" value="Genomic_DNA"/>
</dbReference>
<keyword evidence="4" id="KW-0675">Receptor</keyword>